<feature type="transmembrane region" description="Helical" evidence="2">
    <location>
        <begin position="623"/>
        <end position="644"/>
    </location>
</feature>
<protein>
    <submittedName>
        <fullName evidence="4">Uncharacterized protein</fullName>
    </submittedName>
</protein>
<evidence type="ECO:0000256" key="2">
    <source>
        <dbReference type="SAM" id="Phobius"/>
    </source>
</evidence>
<evidence type="ECO:0000313" key="5">
    <source>
        <dbReference type="Proteomes" id="UP000054561"/>
    </source>
</evidence>
<feature type="transmembrane region" description="Helical" evidence="2">
    <location>
        <begin position="664"/>
        <end position="689"/>
    </location>
</feature>
<name>A0A0D9QJV2_PLAFR</name>
<keyword evidence="2" id="KW-1133">Transmembrane helix</keyword>
<feature type="transmembrane region" description="Helical" evidence="2">
    <location>
        <begin position="764"/>
        <end position="783"/>
    </location>
</feature>
<dbReference type="EMBL" id="KQ001676">
    <property type="protein sequence ID" value="KJP87345.1"/>
    <property type="molecule type" value="Genomic_DNA"/>
</dbReference>
<feature type="transmembrane region" description="Helical" evidence="2">
    <location>
        <begin position="109"/>
        <end position="130"/>
    </location>
</feature>
<evidence type="ECO:0000256" key="3">
    <source>
        <dbReference type="SAM" id="SignalP"/>
    </source>
</evidence>
<feature type="transmembrane region" description="Helical" evidence="2">
    <location>
        <begin position="364"/>
        <end position="385"/>
    </location>
</feature>
<feature type="transmembrane region" description="Helical" evidence="2">
    <location>
        <begin position="27"/>
        <end position="47"/>
    </location>
</feature>
<feature type="region of interest" description="Disordered" evidence="1">
    <location>
        <begin position="415"/>
        <end position="466"/>
    </location>
</feature>
<keyword evidence="2" id="KW-0812">Transmembrane</keyword>
<evidence type="ECO:0000256" key="1">
    <source>
        <dbReference type="SAM" id="MobiDB-lite"/>
    </source>
</evidence>
<feature type="transmembrane region" description="Helical" evidence="2">
    <location>
        <begin position="59"/>
        <end position="77"/>
    </location>
</feature>
<dbReference type="OrthoDB" id="392749at2759"/>
<feature type="compositionally biased region" description="Basic and acidic residues" evidence="1">
    <location>
        <begin position="438"/>
        <end position="456"/>
    </location>
</feature>
<reference evidence="4 5" key="1">
    <citation type="submission" date="2014-03" db="EMBL/GenBank/DDBJ databases">
        <title>The Genome Sequence of Plasmodium fragile nilgiri.</title>
        <authorList>
            <consortium name="The Broad Institute Genomics Platform"/>
            <consortium name="The Broad Institute Genome Sequencing Center for Infectious Disease"/>
            <person name="Neafsey D."/>
            <person name="Duraisingh M."/>
            <person name="Young S.K."/>
            <person name="Zeng Q."/>
            <person name="Gargeya S."/>
            <person name="Abouelleil A."/>
            <person name="Alvarado L."/>
            <person name="Chapman S.B."/>
            <person name="Gainer-Dewar J."/>
            <person name="Goldberg J."/>
            <person name="Griggs A."/>
            <person name="Gujja S."/>
            <person name="Hansen M."/>
            <person name="Howarth C."/>
            <person name="Imamovic A."/>
            <person name="Larimer J."/>
            <person name="Pearson M."/>
            <person name="Poon T.W."/>
            <person name="Priest M."/>
            <person name="Roberts A."/>
            <person name="Saif S."/>
            <person name="Shea T."/>
            <person name="Sykes S."/>
            <person name="Wortman J."/>
            <person name="Nusbaum C."/>
            <person name="Birren B."/>
        </authorList>
    </citation>
    <scope>NUCLEOTIDE SEQUENCE [LARGE SCALE GENOMIC DNA]</scope>
    <source>
        <strain evidence="5">nilgiri</strain>
    </source>
</reference>
<keyword evidence="2" id="KW-0472">Membrane</keyword>
<feature type="transmembrane region" description="Helical" evidence="2">
    <location>
        <begin position="391"/>
        <end position="410"/>
    </location>
</feature>
<dbReference type="OMA" id="MFIYMLL"/>
<feature type="transmembrane region" description="Helical" evidence="2">
    <location>
        <begin position="594"/>
        <end position="616"/>
    </location>
</feature>
<dbReference type="Proteomes" id="UP000054561">
    <property type="component" value="Unassembled WGS sequence"/>
</dbReference>
<feature type="chain" id="PRO_5002343613" evidence="3">
    <location>
        <begin position="20"/>
        <end position="889"/>
    </location>
</feature>
<dbReference type="VEuPathDB" id="PlasmoDB:AK88_03025"/>
<feature type="transmembrane region" description="Helical" evidence="2">
    <location>
        <begin position="795"/>
        <end position="815"/>
    </location>
</feature>
<feature type="region of interest" description="Disordered" evidence="1">
    <location>
        <begin position="843"/>
        <end position="864"/>
    </location>
</feature>
<gene>
    <name evidence="4" type="ORF">AK88_03025</name>
</gene>
<dbReference type="AlphaFoldDB" id="A0A0D9QJV2"/>
<keyword evidence="3" id="KW-0732">Signal</keyword>
<accession>A0A0D9QJV2</accession>
<keyword evidence="5" id="KW-1185">Reference proteome</keyword>
<evidence type="ECO:0000313" key="4">
    <source>
        <dbReference type="EMBL" id="KJP87345.1"/>
    </source>
</evidence>
<feature type="signal peptide" evidence="3">
    <location>
        <begin position="1"/>
        <end position="19"/>
    </location>
</feature>
<feature type="transmembrane region" description="Helical" evidence="2">
    <location>
        <begin position="546"/>
        <end position="568"/>
    </location>
</feature>
<feature type="transmembrane region" description="Helical" evidence="2">
    <location>
        <begin position="213"/>
        <end position="235"/>
    </location>
</feature>
<feature type="transmembrane region" description="Helical" evidence="2">
    <location>
        <begin position="137"/>
        <end position="156"/>
    </location>
</feature>
<dbReference type="RefSeq" id="XP_012336071.1">
    <property type="nucleotide sequence ID" value="XM_012480648.1"/>
</dbReference>
<organism evidence="4 5">
    <name type="scientific">Plasmodium fragile</name>
    <dbReference type="NCBI Taxonomy" id="5857"/>
    <lineage>
        <taxon>Eukaryota</taxon>
        <taxon>Sar</taxon>
        <taxon>Alveolata</taxon>
        <taxon>Apicomplexa</taxon>
        <taxon>Aconoidasida</taxon>
        <taxon>Haemosporida</taxon>
        <taxon>Plasmodiidae</taxon>
        <taxon>Plasmodium</taxon>
        <taxon>Plasmodium (Plasmodium)</taxon>
    </lineage>
</organism>
<dbReference type="GeneID" id="24268339"/>
<sequence>MKRAVFLLKLLLLAAIATQEGLLSWQLMTSKMLALMLDAGLLAIFLYLQVRSANNTHMYMIYVYSVVAKITVIYYVSLPRALIRHHEEVGGGGPSPPLPIQLDTYANNIHIISSTILISILVYILFFLVTDFDLLKVRFINLEIFFCLLIITHVSIDLMDISDFFFCVNFHFFLYHFRVVQELSLITNPDLFVHAAIDRKSFVEFYSFCLHTYQGVFVLFGVLLCVNVAIHAYSLPSFSYESNKRWKLFAKGGGREHVRDLPSSGPHLLHTYSRNAALTRWTSDQNKATNGGGKNHYGHPPSGAIIRKGTSLGGPQQMEGKHSISRGLFGGTSSPALASTSTEAFLPRSKVGGDAMSCLKYISIYSFFFTDVSLFMARLFLYLVFSATACSPQFIMKNLCFAIIHGSRIYRKSKFYNRRREQKGQRKNAAKGGSYTDQGEKTHSEERTNNHQDARQRKCTNRPSNNLHVKESHVNKYLLSRSYLSTDTININAIKNIQYSRIDNLNYNIISSKYYFHYLKYIGVNFKRYMSCYVDQIEKNSMGYSLIFLFFFILIATKIGILVVTYTMDFDQDLNRHLYELTYQWNMNPLKSCWIIRINSLIILVYSFCSFLLYLFTCSLFDGIFMSLMYVFNLLSFFFVLLIVSKYNPSYDMLDYFNKNKNTLVVLILFGYLVYLFLADTYMFIYMLLGRKYITYRTRVKTRRENEDKGRERQTAETNEHVLTPISVVSSFILKLIKHMKGPIMLNRIIISKNLIKNTRVDNFLFFCHIKEIAIKLVLYFFSCFLARREDAINISFVLLIFFVNILLSVMYLIFSKVDRDVAMDSIFTQALFLDLSRASRDGREEKGTGISKSQKEKDALHEPTTHTSVYEKYSYEYTVLFENCLNYF</sequence>
<proteinExistence type="predicted"/>